<dbReference type="Gene3D" id="1.20.120.160">
    <property type="entry name" value="HPT domain"/>
    <property type="match status" value="1"/>
</dbReference>
<dbReference type="PROSITE" id="PS50894">
    <property type="entry name" value="HPT"/>
    <property type="match status" value="1"/>
</dbReference>
<keyword evidence="11" id="KW-1133">Transmembrane helix</keyword>
<evidence type="ECO:0000259" key="22">
    <source>
        <dbReference type="PROSITE" id="PS50894"/>
    </source>
</evidence>
<comment type="catalytic activity">
    <reaction evidence="1">
        <text>ATP + protein L-histidine = ADP + protein N-phospho-L-histidine.</text>
        <dbReference type="EC" id="2.7.13.3"/>
    </reaction>
</comment>
<protein>
    <recommendedName>
        <fullName evidence="3">histidine kinase</fullName>
        <ecNumber evidence="3">2.7.13.3</ecNumber>
    </recommendedName>
</protein>
<feature type="compositionally biased region" description="Basic and acidic residues" evidence="17">
    <location>
        <begin position="1390"/>
        <end position="1408"/>
    </location>
</feature>
<dbReference type="PANTHER" id="PTHR45339:SF1">
    <property type="entry name" value="HYBRID SIGNAL TRANSDUCTION HISTIDINE KINASE J"/>
    <property type="match status" value="1"/>
</dbReference>
<feature type="domain" description="Response regulatory" evidence="19">
    <location>
        <begin position="1170"/>
        <end position="1291"/>
    </location>
</feature>
<dbReference type="FunFam" id="3.30.565.10:FF:000010">
    <property type="entry name" value="Sensor histidine kinase RcsC"/>
    <property type="match status" value="1"/>
</dbReference>
<dbReference type="InterPro" id="IPR036890">
    <property type="entry name" value="HATPase_C_sf"/>
</dbReference>
<evidence type="ECO:0000259" key="18">
    <source>
        <dbReference type="PROSITE" id="PS50109"/>
    </source>
</evidence>
<dbReference type="CDD" id="cd17546">
    <property type="entry name" value="REC_hyHK_CKI1_RcsC-like"/>
    <property type="match status" value="2"/>
</dbReference>
<evidence type="ECO:0000256" key="6">
    <source>
        <dbReference type="ARBA" id="ARBA00022679"/>
    </source>
</evidence>
<dbReference type="Gene3D" id="1.10.287.130">
    <property type="match status" value="1"/>
</dbReference>
<comment type="subcellular location">
    <subcellularLocation>
        <location evidence="2">Cell membrane</location>
        <topology evidence="2">Multi-pass membrane protein</topology>
    </subcellularLocation>
</comment>
<dbReference type="InterPro" id="IPR000014">
    <property type="entry name" value="PAS"/>
</dbReference>
<comment type="caution">
    <text evidence="23">The sequence shown here is derived from an EMBL/GenBank/DDBJ whole genome shotgun (WGS) entry which is preliminary data.</text>
</comment>
<feature type="domain" description="PAC" evidence="21">
    <location>
        <begin position="94"/>
        <end position="146"/>
    </location>
</feature>
<evidence type="ECO:0000259" key="20">
    <source>
        <dbReference type="PROSITE" id="PS50112"/>
    </source>
</evidence>
<dbReference type="eggNOG" id="COG0642">
    <property type="taxonomic scope" value="Bacteria"/>
</dbReference>
<evidence type="ECO:0000256" key="8">
    <source>
        <dbReference type="ARBA" id="ARBA00022741"/>
    </source>
</evidence>
<dbReference type="SUPFAM" id="SSF55874">
    <property type="entry name" value="ATPase domain of HSP90 chaperone/DNA topoisomerase II/histidine kinase"/>
    <property type="match status" value="1"/>
</dbReference>
<reference evidence="23" key="1">
    <citation type="submission" date="2010-05" db="EMBL/GenBank/DDBJ databases">
        <title>The draft genome of Desulfonatronospira thiodismutans ASO3-1.</title>
        <authorList>
            <consortium name="US DOE Joint Genome Institute (JGI-PGF)"/>
            <person name="Lucas S."/>
            <person name="Copeland A."/>
            <person name="Lapidus A."/>
            <person name="Cheng J.-F."/>
            <person name="Bruce D."/>
            <person name="Goodwin L."/>
            <person name="Pitluck S."/>
            <person name="Chertkov O."/>
            <person name="Brettin T."/>
            <person name="Detter J.C."/>
            <person name="Han C."/>
            <person name="Land M.L."/>
            <person name="Hauser L."/>
            <person name="Kyrpides N."/>
            <person name="Mikhailova N."/>
            <person name="Muyzer G."/>
            <person name="Woyke T."/>
        </authorList>
    </citation>
    <scope>NUCLEOTIDE SEQUENCE [LARGE SCALE GENOMIC DNA]</scope>
    <source>
        <strain evidence="23">ASO3-1</strain>
    </source>
</reference>
<keyword evidence="8" id="KW-0547">Nucleotide-binding</keyword>
<evidence type="ECO:0000313" key="23">
    <source>
        <dbReference type="EMBL" id="EFI36335.1"/>
    </source>
</evidence>
<evidence type="ECO:0000256" key="4">
    <source>
        <dbReference type="ARBA" id="ARBA00022475"/>
    </source>
</evidence>
<evidence type="ECO:0000256" key="15">
    <source>
        <dbReference type="PROSITE-ProRule" id="PRU00169"/>
    </source>
</evidence>
<feature type="domain" description="PAC" evidence="21">
    <location>
        <begin position="481"/>
        <end position="534"/>
    </location>
</feature>
<sequence>MTTKNSSFPPSQNLPGGTGFMDCRDLLENAPTGIFTSTPEGKLIYVNSALARMFGYDSPQDMVESVTDIASQLYANPADRAAFLRHLEDKKELVNHEYRMRRRDGTEFWVSRNARAVLDEDGRLVACQGFTTDITERKQVQEALGASEEKHRLLFETMAQGVVYQDAEGVIISVNPAAERILGLTSEQIVRRSSMDPQWKMIQEDGSEVPGSQHPAMTALKSGKTTGPVTRGVYHPVSNDHIWLSITAVPMFHPGDSKPCQVYTTFEDITRLKEQHDELRKREQMFTNLFEKHAAVKLMVDPDTGAIIDANHAAAEFYGWSREELKKKYIQEINTLSPDELHKELERARSRDKFWFEFQHRLADGSIRDVEVFSSKIESHGRQVLYSIIQDITDRKKAEKELLESRERFSLAMEATKDGLWDWDVSTGEVYFSPGYVSMLGYDSAEVPGHVQTWLDLIHPEEKEKAYQANLDCINNLVDSFAVEYRMQARNGNWVWILGRGSAVKRDETGKALRMIGTHTDITRRKLAEESLREQEFFYRSILESINDAVFLTDAQGDLTFVCPNAHVIFGRSRQELLEMANIEHVLGSRLIKSGELVEDEQEISNRECAIKDSRGHWRYLLVNIKRLPEQLHEKGLYLYCCRDVTEKKKTEDTFRQTLERYRLIVENANEGIRILDRQARLSFANRSMALMLGYSPEKVTDHSIWDFIHPEDQDKFNRIWENRKSGKAEKYELRLIHRNGSTVWTLVSSTPLFKDKEFNGSFALVADITEKKHLEEELRKQQEILTSMEEMARVGGWEWDIDARTMTWTRGAYLIHDFEVNHNPTLSSELISKSLECYYKEDRSRVSNAFQACAEKGVAYDQEFPFVSARGRRLWVRTAAWPVYDSGRIVRVAGHIMDITELKQSQLDLQEARDKAQEATRAKSEFLANMSHEIRTPMNGVIGMTDLLMDTELRPEQRSLAESIQSSGEALLALINDILDFSKIEAGRLELESVDFNLRYLLEDLASLMAVRADEKGLELICLPDPDVPAQVQGDPGRLRQILTNLVGNAIKFTHQGEVVVRVQRSEVSADDVLLLFTVQDTGIGIPEDKIDLLFNKFSQVDASTTRKFGGTGLGLAISRQLAEMMGGEVGVQSEYGRGCKFWFTARLTLQKKQEEPLPALPQDLHGEHILIVDDNETNLEILKKQLEAWGVEVEQASGGHEALRILDRVYSEGNSFAMAILDMHMPAMDGGELGQRIKKSGKFNDLPLVMLTSLGRPGDAKIFEEQGFNAYLNKPVRQSELFDTLLTVLSSAGKAPGHSIITRHQAREIKRQQSELIKFKGHVLVAEDNPVNQKVAVGLLNKMGLSADIVDTGLKAVEALQNQSYDLVLMDVQMPEMDGLEATQEIRRMEHGTEEREQRTGDRRWESQPLNPSTPEYHNPSIPKSFNPKIPQSLNPKIPIIAMTAGAMNQDRDRCFEAGMDDYVSKPVSHQELLKVLNRWLEKEDGHDGDTGETGPSKDVAPASTSEQPENPVFDQEALLTRMGNDSELACEILTLYLEGSPANMAVLKEALDHKDWKRAFKEAHSIKGNSANAGCLRVSETAKEIEKDLQEGSVDGLQDKATELEKELEKCRMEIKSFLENE</sequence>
<evidence type="ECO:0000256" key="9">
    <source>
        <dbReference type="ARBA" id="ARBA00022777"/>
    </source>
</evidence>
<dbReference type="SMART" id="SM00091">
    <property type="entry name" value="PAS"/>
    <property type="match status" value="6"/>
</dbReference>
<dbReference type="InterPro" id="IPR036097">
    <property type="entry name" value="HisK_dim/P_sf"/>
</dbReference>
<evidence type="ECO:0000256" key="10">
    <source>
        <dbReference type="ARBA" id="ARBA00022840"/>
    </source>
</evidence>
<dbReference type="CDD" id="cd00088">
    <property type="entry name" value="HPT"/>
    <property type="match status" value="1"/>
</dbReference>
<dbReference type="CDD" id="cd00130">
    <property type="entry name" value="PAS"/>
    <property type="match status" value="6"/>
</dbReference>
<feature type="domain" description="PAS" evidence="20">
    <location>
        <begin position="658"/>
        <end position="728"/>
    </location>
</feature>
<dbReference type="InterPro" id="IPR004358">
    <property type="entry name" value="Sig_transdc_His_kin-like_C"/>
</dbReference>
<dbReference type="SMART" id="SM00388">
    <property type="entry name" value="HisKA"/>
    <property type="match status" value="1"/>
</dbReference>
<feature type="domain" description="Histidine kinase" evidence="18">
    <location>
        <begin position="930"/>
        <end position="1151"/>
    </location>
</feature>
<dbReference type="SUPFAM" id="SSF52172">
    <property type="entry name" value="CheY-like"/>
    <property type="match status" value="2"/>
</dbReference>
<keyword evidence="24" id="KW-1185">Reference proteome</keyword>
<dbReference type="FunFam" id="1.10.287.130:FF:000003">
    <property type="entry name" value="Histidine kinase"/>
    <property type="match status" value="1"/>
</dbReference>
<dbReference type="SUPFAM" id="SSF47226">
    <property type="entry name" value="Histidine-containing phosphotransfer domain, HPT domain"/>
    <property type="match status" value="1"/>
</dbReference>
<organism evidence="23 24">
    <name type="scientific">Desulfonatronospira thiodismutans ASO3-1</name>
    <dbReference type="NCBI Taxonomy" id="555779"/>
    <lineage>
        <taxon>Bacteria</taxon>
        <taxon>Pseudomonadati</taxon>
        <taxon>Thermodesulfobacteriota</taxon>
        <taxon>Desulfovibrionia</taxon>
        <taxon>Desulfovibrionales</taxon>
        <taxon>Desulfonatronovibrionaceae</taxon>
        <taxon>Desulfonatronospira</taxon>
    </lineage>
</organism>
<evidence type="ECO:0000256" key="12">
    <source>
        <dbReference type="ARBA" id="ARBA00023012"/>
    </source>
</evidence>
<evidence type="ECO:0000259" key="19">
    <source>
        <dbReference type="PROSITE" id="PS50110"/>
    </source>
</evidence>
<dbReference type="NCBIfam" id="TIGR00229">
    <property type="entry name" value="sensory_box"/>
    <property type="match status" value="7"/>
</dbReference>
<dbReference type="Proteomes" id="UP000005496">
    <property type="component" value="Unassembled WGS sequence"/>
</dbReference>
<feature type="modified residue" description="Phosphohistidine" evidence="14">
    <location>
        <position position="1567"/>
    </location>
</feature>
<feature type="domain" description="PAC" evidence="21">
    <location>
        <begin position="730"/>
        <end position="781"/>
    </location>
</feature>
<dbReference type="PROSITE" id="PS50109">
    <property type="entry name" value="HIS_KIN"/>
    <property type="match status" value="1"/>
</dbReference>
<evidence type="ECO:0000256" key="16">
    <source>
        <dbReference type="SAM" id="Coils"/>
    </source>
</evidence>
<dbReference type="eggNOG" id="COG5002">
    <property type="taxonomic scope" value="Bacteria"/>
</dbReference>
<dbReference type="InterPro" id="IPR011006">
    <property type="entry name" value="CheY-like_superfamily"/>
</dbReference>
<evidence type="ECO:0000256" key="17">
    <source>
        <dbReference type="SAM" id="MobiDB-lite"/>
    </source>
</evidence>
<evidence type="ECO:0000256" key="3">
    <source>
        <dbReference type="ARBA" id="ARBA00012438"/>
    </source>
</evidence>
<evidence type="ECO:0000256" key="7">
    <source>
        <dbReference type="ARBA" id="ARBA00022692"/>
    </source>
</evidence>
<dbReference type="Gene3D" id="3.30.565.10">
    <property type="entry name" value="Histidine kinase-like ATPase, C-terminal domain"/>
    <property type="match status" value="1"/>
</dbReference>
<dbReference type="PANTHER" id="PTHR45339">
    <property type="entry name" value="HYBRID SIGNAL TRANSDUCTION HISTIDINE KINASE J"/>
    <property type="match status" value="1"/>
</dbReference>
<dbReference type="SUPFAM" id="SSF55785">
    <property type="entry name" value="PYP-like sensor domain (PAS domain)"/>
    <property type="match status" value="7"/>
</dbReference>
<feature type="coiled-coil region" evidence="16">
    <location>
        <begin position="900"/>
        <end position="930"/>
    </location>
</feature>
<dbReference type="PROSITE" id="PS50112">
    <property type="entry name" value="PAS"/>
    <property type="match status" value="6"/>
</dbReference>
<keyword evidence="5 15" id="KW-0597">Phosphoprotein</keyword>
<name>D6SKD2_9BACT</name>
<dbReference type="Pfam" id="PF13426">
    <property type="entry name" value="PAS_9"/>
    <property type="match status" value="3"/>
</dbReference>
<keyword evidence="10" id="KW-0067">ATP-binding</keyword>
<evidence type="ECO:0000259" key="21">
    <source>
        <dbReference type="PROSITE" id="PS50113"/>
    </source>
</evidence>
<dbReference type="Pfam" id="PF13188">
    <property type="entry name" value="PAS_8"/>
    <property type="match status" value="1"/>
</dbReference>
<keyword evidence="6" id="KW-0808">Transferase</keyword>
<feature type="region of interest" description="Disordered" evidence="17">
    <location>
        <begin position="1390"/>
        <end position="1423"/>
    </location>
</feature>
<evidence type="ECO:0000256" key="14">
    <source>
        <dbReference type="PROSITE-ProRule" id="PRU00110"/>
    </source>
</evidence>
<dbReference type="EC" id="2.7.13.3" evidence="3"/>
<gene>
    <name evidence="23" type="ORF">Dthio_PD3802</name>
</gene>
<feature type="domain" description="PAS" evidence="20">
    <location>
        <begin position="535"/>
        <end position="578"/>
    </location>
</feature>
<evidence type="ECO:0000313" key="24">
    <source>
        <dbReference type="Proteomes" id="UP000005496"/>
    </source>
</evidence>
<keyword evidence="13" id="KW-0472">Membrane</keyword>
<dbReference type="SMART" id="SM00086">
    <property type="entry name" value="PAC"/>
    <property type="match status" value="6"/>
</dbReference>
<feature type="domain" description="PAC" evidence="21">
    <location>
        <begin position="861"/>
        <end position="912"/>
    </location>
</feature>
<dbReference type="EMBL" id="ACJN02000001">
    <property type="protein sequence ID" value="EFI36335.1"/>
    <property type="molecule type" value="Genomic_DNA"/>
</dbReference>
<evidence type="ECO:0000256" key="1">
    <source>
        <dbReference type="ARBA" id="ARBA00000085"/>
    </source>
</evidence>
<feature type="domain" description="PAS" evidence="20">
    <location>
        <begin position="147"/>
        <end position="195"/>
    </location>
</feature>
<feature type="region of interest" description="Disordered" evidence="17">
    <location>
        <begin position="1"/>
        <end position="20"/>
    </location>
</feature>
<dbReference type="Pfam" id="PF01627">
    <property type="entry name" value="Hpt"/>
    <property type="match status" value="1"/>
</dbReference>
<dbReference type="InterPro" id="IPR008207">
    <property type="entry name" value="Sig_transdc_His_kin_Hpt_dom"/>
</dbReference>
<dbReference type="CDD" id="cd16922">
    <property type="entry name" value="HATPase_EvgS-ArcB-TorS-like"/>
    <property type="match status" value="1"/>
</dbReference>
<feature type="region of interest" description="Disordered" evidence="17">
    <location>
        <begin position="1486"/>
        <end position="1514"/>
    </location>
</feature>
<dbReference type="SMART" id="SM00387">
    <property type="entry name" value="HATPase_c"/>
    <property type="match status" value="1"/>
</dbReference>
<keyword evidence="4" id="KW-1003">Cell membrane</keyword>
<proteinExistence type="predicted"/>
<evidence type="ECO:0000256" key="11">
    <source>
        <dbReference type="ARBA" id="ARBA00022989"/>
    </source>
</evidence>
<keyword evidence="7" id="KW-0812">Transmembrane</keyword>
<evidence type="ECO:0000256" key="13">
    <source>
        <dbReference type="ARBA" id="ARBA00023136"/>
    </source>
</evidence>
<dbReference type="Gene3D" id="3.40.50.2300">
    <property type="match status" value="2"/>
</dbReference>
<feature type="domain" description="PAS" evidence="20">
    <location>
        <begin position="282"/>
        <end position="352"/>
    </location>
</feature>
<dbReference type="PROSITE" id="PS50110">
    <property type="entry name" value="RESPONSE_REGULATORY"/>
    <property type="match status" value="2"/>
</dbReference>
<feature type="modified residue" description="4-aspartylphosphate" evidence="15">
    <location>
        <position position="1224"/>
    </location>
</feature>
<feature type="domain" description="PAS" evidence="20">
    <location>
        <begin position="24"/>
        <end position="60"/>
    </location>
</feature>
<keyword evidence="12" id="KW-0902">Two-component regulatory system</keyword>
<keyword evidence="9 23" id="KW-0418">Kinase</keyword>
<feature type="domain" description="PAS" evidence="20">
    <location>
        <begin position="405"/>
        <end position="481"/>
    </location>
</feature>
<evidence type="ECO:0000256" key="5">
    <source>
        <dbReference type="ARBA" id="ARBA00022553"/>
    </source>
</evidence>
<dbReference type="InterPro" id="IPR001789">
    <property type="entry name" value="Sig_transdc_resp-reg_receiver"/>
</dbReference>
<dbReference type="PROSITE" id="PS50113">
    <property type="entry name" value="PAC"/>
    <property type="match status" value="5"/>
</dbReference>
<dbReference type="eggNOG" id="COG2205">
    <property type="taxonomic scope" value="Bacteria"/>
</dbReference>
<dbReference type="InterPro" id="IPR003594">
    <property type="entry name" value="HATPase_dom"/>
</dbReference>
<dbReference type="GO" id="GO:0000155">
    <property type="term" value="F:phosphorelay sensor kinase activity"/>
    <property type="evidence" value="ECO:0007669"/>
    <property type="project" value="InterPro"/>
</dbReference>
<dbReference type="SMART" id="SM00073">
    <property type="entry name" value="HPT"/>
    <property type="match status" value="1"/>
</dbReference>
<dbReference type="Pfam" id="PF00512">
    <property type="entry name" value="HisKA"/>
    <property type="match status" value="1"/>
</dbReference>
<dbReference type="GO" id="GO:0005524">
    <property type="term" value="F:ATP binding"/>
    <property type="evidence" value="ECO:0007669"/>
    <property type="project" value="UniProtKB-KW"/>
</dbReference>
<dbReference type="PRINTS" id="PR00344">
    <property type="entry name" value="BCTRLSENSOR"/>
</dbReference>
<dbReference type="InterPro" id="IPR005467">
    <property type="entry name" value="His_kinase_dom"/>
</dbReference>
<dbReference type="SMART" id="SM00448">
    <property type="entry name" value="REC"/>
    <property type="match status" value="2"/>
</dbReference>
<dbReference type="SUPFAM" id="SSF47384">
    <property type="entry name" value="Homodimeric domain of signal transducing histidine kinase"/>
    <property type="match status" value="1"/>
</dbReference>
<dbReference type="InterPro" id="IPR000700">
    <property type="entry name" value="PAS-assoc_C"/>
</dbReference>
<dbReference type="Pfam" id="PF00072">
    <property type="entry name" value="Response_reg"/>
    <property type="match status" value="3"/>
</dbReference>
<dbReference type="GO" id="GO:0005886">
    <property type="term" value="C:plasma membrane"/>
    <property type="evidence" value="ECO:0007669"/>
    <property type="project" value="UniProtKB-SubCell"/>
</dbReference>
<feature type="domain" description="Response regulatory" evidence="19">
    <location>
        <begin position="1324"/>
        <end position="1483"/>
    </location>
</feature>
<keyword evidence="16" id="KW-0175">Coiled coil</keyword>
<feature type="coiled-coil region" evidence="16">
    <location>
        <begin position="1590"/>
        <end position="1624"/>
    </location>
</feature>
<feature type="compositionally biased region" description="Polar residues" evidence="17">
    <location>
        <begin position="1"/>
        <end position="15"/>
    </location>
</feature>
<dbReference type="Gene3D" id="3.30.450.20">
    <property type="entry name" value="PAS domain"/>
    <property type="match status" value="7"/>
</dbReference>
<dbReference type="InterPro" id="IPR013655">
    <property type="entry name" value="PAS_fold_3"/>
</dbReference>
<dbReference type="RefSeq" id="WP_008869454.1">
    <property type="nucleotide sequence ID" value="NZ_ACJN02000001.1"/>
</dbReference>
<accession>D6SKD2</accession>
<feature type="modified residue" description="4-aspartylphosphate" evidence="15">
    <location>
        <position position="1373"/>
    </location>
</feature>
<feature type="domain" description="PAC" evidence="21">
    <location>
        <begin position="354"/>
        <end position="404"/>
    </location>
</feature>
<evidence type="ECO:0000256" key="2">
    <source>
        <dbReference type="ARBA" id="ARBA00004651"/>
    </source>
</evidence>
<dbReference type="Pfam" id="PF08447">
    <property type="entry name" value="PAS_3"/>
    <property type="match status" value="2"/>
</dbReference>
<dbReference type="InterPro" id="IPR035965">
    <property type="entry name" value="PAS-like_dom_sf"/>
</dbReference>
<dbReference type="CDD" id="cd00082">
    <property type="entry name" value="HisKA"/>
    <property type="match status" value="1"/>
</dbReference>
<feature type="domain" description="HPt" evidence="22">
    <location>
        <begin position="1528"/>
        <end position="1625"/>
    </location>
</feature>
<dbReference type="InterPro" id="IPR003661">
    <property type="entry name" value="HisK_dim/P_dom"/>
</dbReference>
<dbReference type="Pfam" id="PF02518">
    <property type="entry name" value="HATPase_c"/>
    <property type="match status" value="1"/>
</dbReference>
<dbReference type="InterPro" id="IPR036641">
    <property type="entry name" value="HPT_dom_sf"/>
</dbReference>
<dbReference type="InterPro" id="IPR001610">
    <property type="entry name" value="PAC"/>
</dbReference>